<dbReference type="Proteomes" id="UP000284152">
    <property type="component" value="Unassembled WGS sequence"/>
</dbReference>
<name>A0A415H0M1_9FIRM</name>
<comment type="caution">
    <text evidence="2">The sequence shown here is derived from an EMBL/GenBank/DDBJ whole genome shotgun (WGS) entry which is preliminary data.</text>
</comment>
<dbReference type="GO" id="GO:0005524">
    <property type="term" value="F:ATP binding"/>
    <property type="evidence" value="ECO:0007669"/>
    <property type="project" value="UniProtKB-KW"/>
</dbReference>
<dbReference type="CDD" id="cd16935">
    <property type="entry name" value="HATPase_AgrC-ComD-like"/>
    <property type="match status" value="1"/>
</dbReference>
<reference evidence="2 3" key="1">
    <citation type="submission" date="2018-08" db="EMBL/GenBank/DDBJ databases">
        <title>A genome reference for cultivated species of the human gut microbiota.</title>
        <authorList>
            <person name="Zou Y."/>
            <person name="Xue W."/>
            <person name="Luo G."/>
        </authorList>
    </citation>
    <scope>NUCLEOTIDE SEQUENCE [LARGE SCALE GENOMIC DNA]</scope>
    <source>
        <strain evidence="2 3">AF42-21</strain>
    </source>
</reference>
<dbReference type="SUPFAM" id="SSF55874">
    <property type="entry name" value="ATPase domain of HSP90 chaperone/DNA topoisomerase II/histidine kinase"/>
    <property type="match status" value="1"/>
</dbReference>
<dbReference type="PANTHER" id="PTHR40448:SF1">
    <property type="entry name" value="TWO-COMPONENT SENSOR HISTIDINE KINASE"/>
    <property type="match status" value="1"/>
</dbReference>
<protein>
    <submittedName>
        <fullName evidence="2">ATP-binding protein</fullName>
    </submittedName>
</protein>
<proteinExistence type="predicted"/>
<evidence type="ECO:0000259" key="1">
    <source>
        <dbReference type="Pfam" id="PF14501"/>
    </source>
</evidence>
<keyword evidence="2" id="KW-0067">ATP-binding</keyword>
<accession>A0A415H0M1</accession>
<evidence type="ECO:0000313" key="2">
    <source>
        <dbReference type="EMBL" id="RHK58868.1"/>
    </source>
</evidence>
<dbReference type="InterPro" id="IPR036890">
    <property type="entry name" value="HATPase_C_sf"/>
</dbReference>
<dbReference type="EMBL" id="QRNS01000085">
    <property type="protein sequence ID" value="RHK58868.1"/>
    <property type="molecule type" value="Genomic_DNA"/>
</dbReference>
<organism evidence="2 3">
    <name type="scientific">Dorea formicigenerans</name>
    <dbReference type="NCBI Taxonomy" id="39486"/>
    <lineage>
        <taxon>Bacteria</taxon>
        <taxon>Bacillati</taxon>
        <taxon>Bacillota</taxon>
        <taxon>Clostridia</taxon>
        <taxon>Lachnospirales</taxon>
        <taxon>Lachnospiraceae</taxon>
        <taxon>Dorea</taxon>
    </lineage>
</organism>
<dbReference type="InterPro" id="IPR032834">
    <property type="entry name" value="NatK-like_C"/>
</dbReference>
<gene>
    <name evidence="2" type="ORF">DW054_16750</name>
</gene>
<dbReference type="Pfam" id="PF14501">
    <property type="entry name" value="HATPase_c_5"/>
    <property type="match status" value="1"/>
</dbReference>
<dbReference type="PANTHER" id="PTHR40448">
    <property type="entry name" value="TWO-COMPONENT SENSOR HISTIDINE KINASE"/>
    <property type="match status" value="1"/>
</dbReference>
<evidence type="ECO:0000313" key="3">
    <source>
        <dbReference type="Proteomes" id="UP000284152"/>
    </source>
</evidence>
<dbReference type="AlphaFoldDB" id="A0A415H0M1"/>
<dbReference type="Gene3D" id="3.30.565.10">
    <property type="entry name" value="Histidine kinase-like ATPase, C-terminal domain"/>
    <property type="match status" value="1"/>
</dbReference>
<keyword evidence="2" id="KW-0547">Nucleotide-binding</keyword>
<dbReference type="GO" id="GO:0042802">
    <property type="term" value="F:identical protein binding"/>
    <property type="evidence" value="ECO:0007669"/>
    <property type="project" value="TreeGrafter"/>
</dbReference>
<sequence length="134" mass="15297">MHIHIPQELPFSSADLSVLLGNLLDNAIEASLKIPIQQRSLKLFIRYENNILIRYENNILIITIVNSFDGKLKKDDSGRILTSKRNQINHGMGLNSVRKIAEKYHGNIVIEVDEHIFKVKVILCDLKEKLHGDS</sequence>
<feature type="domain" description="Sensor histidine kinase NatK-like C-terminal" evidence="1">
    <location>
        <begin position="14"/>
        <end position="123"/>
    </location>
</feature>